<name>A0ABR7E3H2_9BACT</name>
<dbReference type="PROSITE" id="PS50943">
    <property type="entry name" value="HTH_CROC1"/>
    <property type="match status" value="1"/>
</dbReference>
<evidence type="ECO:0000313" key="4">
    <source>
        <dbReference type="Proteomes" id="UP000644010"/>
    </source>
</evidence>
<dbReference type="InterPro" id="IPR001387">
    <property type="entry name" value="Cro/C1-type_HTH"/>
</dbReference>
<dbReference type="EMBL" id="JACOOI010000016">
    <property type="protein sequence ID" value="MBC5644281.1"/>
    <property type="molecule type" value="Genomic_DNA"/>
</dbReference>
<proteinExistence type="predicted"/>
<feature type="domain" description="HTH cro/C1-type" evidence="2">
    <location>
        <begin position="37"/>
        <end position="91"/>
    </location>
</feature>
<keyword evidence="4" id="KW-1185">Reference proteome</keyword>
<evidence type="ECO:0000313" key="3">
    <source>
        <dbReference type="EMBL" id="MBC5644281.1"/>
    </source>
</evidence>
<comment type="caution">
    <text evidence="3">The sequence shown here is derived from an EMBL/GenBank/DDBJ whole genome shotgun (WGS) entry which is preliminary data.</text>
</comment>
<sequence length="92" mass="10360">MFKKELLKEGLCKTNIAGTLFALSEKDAERIRIGKRIAQLREQAGMSQAELAEKINTKQHAISRIEKGAFNVGFDTLQSIAEIFDMNIDFTK</sequence>
<dbReference type="SUPFAM" id="SSF47413">
    <property type="entry name" value="lambda repressor-like DNA-binding domains"/>
    <property type="match status" value="1"/>
</dbReference>
<dbReference type="PANTHER" id="PTHR46558:SF4">
    <property type="entry name" value="DNA-BIDING PHAGE PROTEIN"/>
    <property type="match status" value="1"/>
</dbReference>
<dbReference type="SMART" id="SM00530">
    <property type="entry name" value="HTH_XRE"/>
    <property type="match status" value="1"/>
</dbReference>
<dbReference type="Gene3D" id="1.10.260.40">
    <property type="entry name" value="lambda repressor-like DNA-binding domains"/>
    <property type="match status" value="1"/>
</dbReference>
<evidence type="ECO:0000259" key="2">
    <source>
        <dbReference type="PROSITE" id="PS50943"/>
    </source>
</evidence>
<protein>
    <submittedName>
        <fullName evidence="3">Helix-turn-helix transcriptional regulator</fullName>
    </submittedName>
</protein>
<dbReference type="Pfam" id="PF01381">
    <property type="entry name" value="HTH_3"/>
    <property type="match status" value="1"/>
</dbReference>
<gene>
    <name evidence="3" type="ORF">H8S77_15475</name>
</gene>
<dbReference type="Proteomes" id="UP000644010">
    <property type="component" value="Unassembled WGS sequence"/>
</dbReference>
<dbReference type="InterPro" id="IPR010982">
    <property type="entry name" value="Lambda_DNA-bd_dom_sf"/>
</dbReference>
<evidence type="ECO:0000256" key="1">
    <source>
        <dbReference type="ARBA" id="ARBA00023125"/>
    </source>
</evidence>
<accession>A0ABR7E3H2</accession>
<dbReference type="PANTHER" id="PTHR46558">
    <property type="entry name" value="TRACRIPTIONAL REGULATORY PROTEIN-RELATED-RELATED"/>
    <property type="match status" value="1"/>
</dbReference>
<dbReference type="CDD" id="cd00093">
    <property type="entry name" value="HTH_XRE"/>
    <property type="match status" value="1"/>
</dbReference>
<organism evidence="3 4">
    <name type="scientific">Parabacteroides segnis</name>
    <dbReference type="NCBI Taxonomy" id="2763058"/>
    <lineage>
        <taxon>Bacteria</taxon>
        <taxon>Pseudomonadati</taxon>
        <taxon>Bacteroidota</taxon>
        <taxon>Bacteroidia</taxon>
        <taxon>Bacteroidales</taxon>
        <taxon>Tannerellaceae</taxon>
        <taxon>Parabacteroides</taxon>
    </lineage>
</organism>
<keyword evidence="1" id="KW-0238">DNA-binding</keyword>
<reference evidence="3 4" key="1">
    <citation type="submission" date="2020-08" db="EMBL/GenBank/DDBJ databases">
        <title>Genome public.</title>
        <authorList>
            <person name="Liu C."/>
            <person name="Sun Q."/>
        </authorList>
    </citation>
    <scope>NUCLEOTIDE SEQUENCE [LARGE SCALE GENOMIC DNA]</scope>
    <source>
        <strain evidence="3 4">BX2</strain>
    </source>
</reference>